<dbReference type="InterPro" id="IPR005546">
    <property type="entry name" value="Autotransporte_beta"/>
</dbReference>
<dbReference type="InterPro" id="IPR011050">
    <property type="entry name" value="Pectin_lyase_fold/virulence"/>
</dbReference>
<evidence type="ECO:0000313" key="4">
    <source>
        <dbReference type="Proteomes" id="UP000443070"/>
    </source>
</evidence>
<dbReference type="Pfam" id="PF03797">
    <property type="entry name" value="Autotransporter"/>
    <property type="match status" value="1"/>
</dbReference>
<proteinExistence type="predicted"/>
<dbReference type="Gene3D" id="2.160.20.20">
    <property type="match status" value="1"/>
</dbReference>
<sequence>MSLMKGYNKKQGVKLQRKVLSSLFIAGAAYVCILGGDNAAWASDYTGTDTLSTYSYGATYDKIDITMAAPGKNCAGIYTYGKNNTTTANGRVTVTMSDTEDTYGYNGIFVDGVSKLDAKNGIELTIDSTGDNNASGVDQAWRNGLRVETQGKVDLGTASGSVITINSNAAESYANGIFVDGSSTGTGSEASIKGGDLTVNINKDNAMQQMDYAAGVTLYNGSKMELAGDLDIHLEAAGVDGIRANNLNYSGDINTLQVKNLAIYGKAVNGSGSGIYLMGEHDSANVSDSTKIEVTAEYDASGIVIGGSDTASSFGTTTIDVTSKTENNNDVYGIKQFGAQTDYADLIINAQSDGADIFGISLVGNAGAGIVEVAGDLTIKANGNGSYVKGVEVSALGKLSVSGKTDIDVSSDNDQAIMYGVYAQTGSKLDFADDVQITIATHDGDSRARMYGIYSRTAAEVAFTKGLTIKNANIGEAVVAEGGNIKINTSGGNDVKIEGYIESKSIPEKPDSETLANGTVDITFDTAQSYLYGNSYTATDCVTDLKFTNGAVWNMMGNSSVSDLSVGKDSVINMTADSGRYSNLQVGNLKTADGTFVMNAGWVDGGGSYSDKLIIDETSAAGSNSIKIISDGGLEDAARNNTVFVKGADASTKFVVDGPVYANGLYEFDITLADKENDGKYDWVIGSLKKNTVDNVNTIVSANQVAYTAWIDGNGTLRQRLGELQSGAVNGIWARIFGGKLGGDEFTNKYKTYQLGYDAQAGEWRVGAAYEYSDGSLNYTSGSGENKIGAVSLYGTLQGKDNSALDIVVKRGRIYGDMDIYGKYSDQGDYSTDATSIGVEYSKRFDGGNNVYFEPQAQLTFGRIDGYDYVSAKGIRVAYDDINSLIGRLGIVAGKAFSRGDVYVKASLLHEFSGDSSVTMLAANGESYMEDQDYGDTWLEVGIGGNITLGKNCELYGDIERSFGGDVTKNWGANVGFRYSF</sequence>
<dbReference type="Gene3D" id="2.40.128.130">
    <property type="entry name" value="Autotransporter beta-domain"/>
    <property type="match status" value="1"/>
</dbReference>
<dbReference type="InterPro" id="IPR043990">
    <property type="entry name" value="AC_1"/>
</dbReference>
<dbReference type="SUPFAM" id="SSF51126">
    <property type="entry name" value="Pectin lyase-like"/>
    <property type="match status" value="1"/>
</dbReference>
<evidence type="ECO:0000313" key="5">
    <source>
        <dbReference type="Proteomes" id="UP000484547"/>
    </source>
</evidence>
<dbReference type="SUPFAM" id="SSF103515">
    <property type="entry name" value="Autotransporter"/>
    <property type="match status" value="1"/>
</dbReference>
<dbReference type="InterPro" id="IPR006315">
    <property type="entry name" value="OM_autotransptr_brl_dom"/>
</dbReference>
<dbReference type="Pfam" id="PF18883">
    <property type="entry name" value="AC_1"/>
    <property type="match status" value="1"/>
</dbReference>
<dbReference type="InterPro" id="IPR036709">
    <property type="entry name" value="Autotransporte_beta_dom_sf"/>
</dbReference>
<feature type="domain" description="Autotransporter" evidence="1">
    <location>
        <begin position="725"/>
        <end position="981"/>
    </location>
</feature>
<dbReference type="PROSITE" id="PS51208">
    <property type="entry name" value="AUTOTRANSPORTER"/>
    <property type="match status" value="1"/>
</dbReference>
<dbReference type="OrthoDB" id="6056869at2"/>
<accession>A0A7X2XDV9</accession>
<dbReference type="PRINTS" id="PR01484">
    <property type="entry name" value="PRTACTNFAMLY"/>
</dbReference>
<keyword evidence="4" id="KW-1185">Reference proteome</keyword>
<evidence type="ECO:0000313" key="3">
    <source>
        <dbReference type="EMBL" id="MTU03092.1"/>
    </source>
</evidence>
<comment type="caution">
    <text evidence="2">The sequence shown here is derived from an EMBL/GenBank/DDBJ whole genome shotgun (WGS) entry which is preliminary data.</text>
</comment>
<dbReference type="Proteomes" id="UP000443070">
    <property type="component" value="Unassembled WGS sequence"/>
</dbReference>
<name>A0A7X2XDV9_9FIRM</name>
<organism evidence="2 5">
    <name type="scientific">Phascolarctobacterium faecium</name>
    <dbReference type="NCBI Taxonomy" id="33025"/>
    <lineage>
        <taxon>Bacteria</taxon>
        <taxon>Bacillati</taxon>
        <taxon>Bacillota</taxon>
        <taxon>Negativicutes</taxon>
        <taxon>Acidaminococcales</taxon>
        <taxon>Acidaminococcaceae</taxon>
        <taxon>Phascolarctobacterium</taxon>
    </lineage>
</organism>
<dbReference type="EMBL" id="WNBW01000001">
    <property type="protein sequence ID" value="MTU03092.1"/>
    <property type="molecule type" value="Genomic_DNA"/>
</dbReference>
<dbReference type="Proteomes" id="UP000484547">
    <property type="component" value="Unassembled WGS sequence"/>
</dbReference>
<evidence type="ECO:0000259" key="1">
    <source>
        <dbReference type="PROSITE" id="PS51208"/>
    </source>
</evidence>
<protein>
    <submittedName>
        <fullName evidence="2">Autotransporter outer membrane beta-barrel domain-containing protein</fullName>
    </submittedName>
</protein>
<dbReference type="SMART" id="SM00869">
    <property type="entry name" value="Autotransporter"/>
    <property type="match status" value="1"/>
</dbReference>
<dbReference type="GO" id="GO:0019867">
    <property type="term" value="C:outer membrane"/>
    <property type="evidence" value="ECO:0007669"/>
    <property type="project" value="InterPro"/>
</dbReference>
<evidence type="ECO:0000313" key="2">
    <source>
        <dbReference type="EMBL" id="MTT74961.1"/>
    </source>
</evidence>
<dbReference type="InterPro" id="IPR012332">
    <property type="entry name" value="Autotransporter_pectin_lyase_C"/>
</dbReference>
<reference evidence="4 5" key="1">
    <citation type="journal article" date="2019" name="Nat. Med.">
        <title>A library of human gut bacterial isolates paired with longitudinal multiomics data enables mechanistic microbiome research.</title>
        <authorList>
            <person name="Poyet M."/>
            <person name="Groussin M."/>
            <person name="Gibbons S.M."/>
            <person name="Avila-Pacheco J."/>
            <person name="Jiang X."/>
            <person name="Kearney S.M."/>
            <person name="Perrotta A.R."/>
            <person name="Berdy B."/>
            <person name="Zhao S."/>
            <person name="Lieberman T.D."/>
            <person name="Swanson P.K."/>
            <person name="Smith M."/>
            <person name="Roesemann S."/>
            <person name="Alexander J.E."/>
            <person name="Rich S.A."/>
            <person name="Livny J."/>
            <person name="Vlamakis H."/>
            <person name="Clish C."/>
            <person name="Bullock K."/>
            <person name="Deik A."/>
            <person name="Scott J."/>
            <person name="Pierce K.A."/>
            <person name="Xavier R.J."/>
            <person name="Alm E.J."/>
        </authorList>
    </citation>
    <scope>NUCLEOTIDE SEQUENCE [LARGE SCALE GENOMIC DNA]</scope>
    <source>
        <strain evidence="2 5">BIOML-A13</strain>
        <strain evidence="3 4">BIOML-A3</strain>
    </source>
</reference>
<dbReference type="InterPro" id="IPR003991">
    <property type="entry name" value="Pertactin_virulence_factor"/>
</dbReference>
<dbReference type="AlphaFoldDB" id="A0A7X2XDV9"/>
<dbReference type="NCBIfam" id="TIGR01414">
    <property type="entry name" value="autotrans_barl"/>
    <property type="match status" value="1"/>
</dbReference>
<gene>
    <name evidence="2" type="ORF">GMD11_01590</name>
    <name evidence="3" type="ORF">GMD18_01585</name>
</gene>
<dbReference type="EMBL" id="WNBM01000001">
    <property type="protein sequence ID" value="MTT74961.1"/>
    <property type="molecule type" value="Genomic_DNA"/>
</dbReference>